<gene>
    <name evidence="6" type="ORF">GCM10009807_30720</name>
</gene>
<dbReference type="InterPro" id="IPR013149">
    <property type="entry name" value="ADH-like_C"/>
</dbReference>
<evidence type="ECO:0000259" key="5">
    <source>
        <dbReference type="Pfam" id="PF00107"/>
    </source>
</evidence>
<proteinExistence type="inferred from homology"/>
<dbReference type="InterPro" id="IPR036291">
    <property type="entry name" value="NAD(P)-bd_dom_sf"/>
</dbReference>
<keyword evidence="3" id="KW-0862">Zinc</keyword>
<dbReference type="SUPFAM" id="SSF50129">
    <property type="entry name" value="GroES-like"/>
    <property type="match status" value="1"/>
</dbReference>
<comment type="similarity">
    <text evidence="1">Belongs to the zinc-containing alcohol dehydrogenase family.</text>
</comment>
<sequence>MRDAALFGCAVVTGVGAVLNSAGVTAGTGITIFGLGGIGLSAIAGARAAGAHPIIAVDRIARKLDLAVELGATHVVNAESDDPVAAVRALSRGGTPAVIESVGSERVLAQAYAATAVGGTTVTVGLPHPERQLSIPAISLVAEERVIRGSYMGSAVPRRDVPRYLELYSAGQLPVDRLVSDVIPLESIADGMRALASGDAIRQLISM</sequence>
<organism evidence="6 7">
    <name type="scientific">Microbacterium lacus</name>
    <dbReference type="NCBI Taxonomy" id="415217"/>
    <lineage>
        <taxon>Bacteria</taxon>
        <taxon>Bacillati</taxon>
        <taxon>Actinomycetota</taxon>
        <taxon>Actinomycetes</taxon>
        <taxon>Micrococcales</taxon>
        <taxon>Microbacteriaceae</taxon>
        <taxon>Microbacterium</taxon>
    </lineage>
</organism>
<dbReference type="EMBL" id="BAAAPK010000001">
    <property type="protein sequence ID" value="GAA1684788.1"/>
    <property type="molecule type" value="Genomic_DNA"/>
</dbReference>
<feature type="domain" description="Alcohol dehydrogenase-like C-terminal" evidence="5">
    <location>
        <begin position="37"/>
        <end position="168"/>
    </location>
</feature>
<keyword evidence="7" id="KW-1185">Reference proteome</keyword>
<name>A0ABP4TBW8_9MICO</name>
<dbReference type="Proteomes" id="UP001500596">
    <property type="component" value="Unassembled WGS sequence"/>
</dbReference>
<reference evidence="7" key="1">
    <citation type="journal article" date="2019" name="Int. J. Syst. Evol. Microbiol.">
        <title>The Global Catalogue of Microorganisms (GCM) 10K type strain sequencing project: providing services to taxonomists for standard genome sequencing and annotation.</title>
        <authorList>
            <consortium name="The Broad Institute Genomics Platform"/>
            <consortium name="The Broad Institute Genome Sequencing Center for Infectious Disease"/>
            <person name="Wu L."/>
            <person name="Ma J."/>
        </authorList>
    </citation>
    <scope>NUCLEOTIDE SEQUENCE [LARGE SCALE GENOMIC DNA]</scope>
    <source>
        <strain evidence="7">JCM 15575</strain>
    </source>
</reference>
<dbReference type="Gene3D" id="3.40.50.720">
    <property type="entry name" value="NAD(P)-binding Rossmann-like Domain"/>
    <property type="match status" value="1"/>
</dbReference>
<evidence type="ECO:0000256" key="4">
    <source>
        <dbReference type="ARBA" id="ARBA00023027"/>
    </source>
</evidence>
<comment type="caution">
    <text evidence="6">The sequence shown here is derived from an EMBL/GenBank/DDBJ whole genome shotgun (WGS) entry which is preliminary data.</text>
</comment>
<keyword evidence="2" id="KW-0479">Metal-binding</keyword>
<evidence type="ECO:0000313" key="7">
    <source>
        <dbReference type="Proteomes" id="UP001500596"/>
    </source>
</evidence>
<evidence type="ECO:0000256" key="3">
    <source>
        <dbReference type="ARBA" id="ARBA00022833"/>
    </source>
</evidence>
<evidence type="ECO:0000256" key="1">
    <source>
        <dbReference type="ARBA" id="ARBA00008072"/>
    </source>
</evidence>
<keyword evidence="4" id="KW-0520">NAD</keyword>
<dbReference type="PANTHER" id="PTHR43880:SF12">
    <property type="entry name" value="ALCOHOL DEHYDROGENASE CLASS-3"/>
    <property type="match status" value="1"/>
</dbReference>
<dbReference type="PANTHER" id="PTHR43880">
    <property type="entry name" value="ALCOHOL DEHYDROGENASE"/>
    <property type="match status" value="1"/>
</dbReference>
<evidence type="ECO:0000256" key="2">
    <source>
        <dbReference type="ARBA" id="ARBA00022723"/>
    </source>
</evidence>
<accession>A0ABP4TBW8</accession>
<dbReference type="InterPro" id="IPR011032">
    <property type="entry name" value="GroES-like_sf"/>
</dbReference>
<evidence type="ECO:0000313" key="6">
    <source>
        <dbReference type="EMBL" id="GAA1684788.1"/>
    </source>
</evidence>
<dbReference type="SUPFAM" id="SSF51735">
    <property type="entry name" value="NAD(P)-binding Rossmann-fold domains"/>
    <property type="match status" value="1"/>
</dbReference>
<dbReference type="Gene3D" id="3.90.180.10">
    <property type="entry name" value="Medium-chain alcohol dehydrogenases, catalytic domain"/>
    <property type="match status" value="1"/>
</dbReference>
<dbReference type="Pfam" id="PF00107">
    <property type="entry name" value="ADH_zinc_N"/>
    <property type="match status" value="1"/>
</dbReference>
<protein>
    <recommendedName>
        <fullName evidence="5">Alcohol dehydrogenase-like C-terminal domain-containing protein</fullName>
    </recommendedName>
</protein>